<dbReference type="Proteomes" id="UP000092321">
    <property type="component" value="Unassembled WGS sequence"/>
</dbReference>
<protein>
    <submittedName>
        <fullName evidence="2">Uncharacterized protein</fullName>
    </submittedName>
</protein>
<feature type="region of interest" description="Disordered" evidence="1">
    <location>
        <begin position="286"/>
        <end position="320"/>
    </location>
</feature>
<name>A0A1B7TE75_9ASCO</name>
<feature type="non-terminal residue" evidence="2">
    <location>
        <position position="320"/>
    </location>
</feature>
<evidence type="ECO:0000313" key="3">
    <source>
        <dbReference type="Proteomes" id="UP000092321"/>
    </source>
</evidence>
<dbReference type="EMBL" id="LXPE01000011">
    <property type="protein sequence ID" value="OBA27037.1"/>
    <property type="molecule type" value="Genomic_DNA"/>
</dbReference>
<keyword evidence="3" id="KW-1185">Reference proteome</keyword>
<evidence type="ECO:0000313" key="2">
    <source>
        <dbReference type="EMBL" id="OBA27037.1"/>
    </source>
</evidence>
<comment type="caution">
    <text evidence="2">The sequence shown here is derived from an EMBL/GenBank/DDBJ whole genome shotgun (WGS) entry which is preliminary data.</text>
</comment>
<dbReference type="OrthoDB" id="10331312at2759"/>
<evidence type="ECO:0000256" key="1">
    <source>
        <dbReference type="SAM" id="MobiDB-lite"/>
    </source>
</evidence>
<organism evidence="2 3">
    <name type="scientific">Hanseniaspora valbyensis NRRL Y-1626</name>
    <dbReference type="NCBI Taxonomy" id="766949"/>
    <lineage>
        <taxon>Eukaryota</taxon>
        <taxon>Fungi</taxon>
        <taxon>Dikarya</taxon>
        <taxon>Ascomycota</taxon>
        <taxon>Saccharomycotina</taxon>
        <taxon>Saccharomycetes</taxon>
        <taxon>Saccharomycodales</taxon>
        <taxon>Saccharomycodaceae</taxon>
        <taxon>Hanseniaspora</taxon>
    </lineage>
</organism>
<gene>
    <name evidence="2" type="ORF">HANVADRAFT_52586</name>
</gene>
<dbReference type="AlphaFoldDB" id="A0A1B7TE75"/>
<accession>A0A1B7TE75</accession>
<proteinExistence type="predicted"/>
<feature type="compositionally biased region" description="Polar residues" evidence="1">
    <location>
        <begin position="286"/>
        <end position="313"/>
    </location>
</feature>
<sequence length="320" mass="36334">MLTGFDKLSGEYPMLGRAAVDSYRNLCEALVVAIRSNMGNKNSNRFTDNKFNEWKSQILKDLQNYTLQPNKQIMVRGINLLLDQLNLTMTPVKSGFVVLRNDVIDGRLNQDTAQDIVENQKNELISNTFTYNNEISLADFKIENEIADDSLEEDGLIFLVCIILFLNGGKMRLTNLESTMEQFIDLYKTNCGMKKVSFSEYLSSLNSSGYVKLYDGDKDLQELKENGSHIERCIKIGISAVSEFSPISIARFIAEIKGISFNKVLNEYSDLNKLIKDVIWDGSSFSSNSTQQINKESRNQTGYQLSNSVNSQKTLKRRRD</sequence>
<reference evidence="3" key="1">
    <citation type="journal article" date="2016" name="Proc. Natl. Acad. Sci. U.S.A.">
        <title>Comparative genomics of biotechnologically important yeasts.</title>
        <authorList>
            <person name="Riley R."/>
            <person name="Haridas S."/>
            <person name="Wolfe K.H."/>
            <person name="Lopes M.R."/>
            <person name="Hittinger C.T."/>
            <person name="Goeker M."/>
            <person name="Salamov A.A."/>
            <person name="Wisecaver J.H."/>
            <person name="Long T.M."/>
            <person name="Calvey C.H."/>
            <person name="Aerts A.L."/>
            <person name="Barry K.W."/>
            <person name="Choi C."/>
            <person name="Clum A."/>
            <person name="Coughlan A.Y."/>
            <person name="Deshpande S."/>
            <person name="Douglass A.P."/>
            <person name="Hanson S.J."/>
            <person name="Klenk H.-P."/>
            <person name="LaButti K.M."/>
            <person name="Lapidus A."/>
            <person name="Lindquist E.A."/>
            <person name="Lipzen A.M."/>
            <person name="Meier-Kolthoff J.P."/>
            <person name="Ohm R.A."/>
            <person name="Otillar R.P."/>
            <person name="Pangilinan J.L."/>
            <person name="Peng Y."/>
            <person name="Rokas A."/>
            <person name="Rosa C.A."/>
            <person name="Scheuner C."/>
            <person name="Sibirny A.A."/>
            <person name="Slot J.C."/>
            <person name="Stielow J.B."/>
            <person name="Sun H."/>
            <person name="Kurtzman C.P."/>
            <person name="Blackwell M."/>
            <person name="Grigoriev I.V."/>
            <person name="Jeffries T.W."/>
        </authorList>
    </citation>
    <scope>NUCLEOTIDE SEQUENCE [LARGE SCALE GENOMIC DNA]</scope>
    <source>
        <strain evidence="3">NRRL Y-1626</strain>
    </source>
</reference>